<evidence type="ECO:0000313" key="7">
    <source>
        <dbReference type="EMBL" id="KAF7988656.1"/>
    </source>
</evidence>
<comment type="similarity">
    <text evidence="1 6">Belongs to the glycosyl hydrolase 1 family.</text>
</comment>
<evidence type="ECO:0000313" key="8">
    <source>
        <dbReference type="Proteomes" id="UP000639338"/>
    </source>
</evidence>
<comment type="caution">
    <text evidence="7">The sequence shown here is derived from an EMBL/GenBank/DDBJ whole genome shotgun (WGS) entry which is preliminary data.</text>
</comment>
<dbReference type="InterPro" id="IPR017853">
    <property type="entry name" value="GH"/>
</dbReference>
<keyword evidence="4" id="KW-0325">Glycoprotein</keyword>
<gene>
    <name evidence="7" type="ORF">HCN44_001229</name>
</gene>
<dbReference type="PRINTS" id="PR00131">
    <property type="entry name" value="GLHYDRLASE1"/>
</dbReference>
<keyword evidence="3" id="KW-0378">Hydrolase</keyword>
<keyword evidence="8" id="KW-1185">Reference proteome</keyword>
<dbReference type="SUPFAM" id="SSF51445">
    <property type="entry name" value="(Trans)glycosidases"/>
    <property type="match status" value="1"/>
</dbReference>
<dbReference type="Proteomes" id="UP000639338">
    <property type="component" value="Unassembled WGS sequence"/>
</dbReference>
<dbReference type="PANTHER" id="PTHR10353:SF36">
    <property type="entry name" value="LP05116P"/>
    <property type="match status" value="1"/>
</dbReference>
<reference evidence="7 8" key="1">
    <citation type="submission" date="2020-08" db="EMBL/GenBank/DDBJ databases">
        <title>Aphidius gifuensis genome sequencing and assembly.</title>
        <authorList>
            <person name="Du Z."/>
        </authorList>
    </citation>
    <scope>NUCLEOTIDE SEQUENCE [LARGE SCALE GENOMIC DNA]</scope>
    <source>
        <strain evidence="7">YNYX2018</strain>
        <tissue evidence="7">Adults</tissue>
    </source>
</reference>
<evidence type="ECO:0000256" key="1">
    <source>
        <dbReference type="ARBA" id="ARBA00010838"/>
    </source>
</evidence>
<evidence type="ECO:0000256" key="4">
    <source>
        <dbReference type="ARBA" id="ARBA00023180"/>
    </source>
</evidence>
<sequence length="469" mass="54404">MDKNFSDIPKSLEIGIASSAYQIEGAWDIDDKSPSNWDTFSHNYPDKIAARVNGDVACDSYNKYADDIKWLKKGGFKFYRFSLSWSRILPAGSGTKTSKKGIDYYNRVIDKLIENNITPYLSIYHWDHPASLDDIGGWLNSTIVEKFANYARIAFQEFGDRVKFWTTINEPYSICTHAYGTGYFAPGLKLNEVGAYKCGHNILKAHARAYEIYDNEFRYKQHGKIGITNTCMNFFPINNNEIKSSKIAFEFNCGWFANPIFSKNGDYPKIMKKRIKLNSHYKGYKNSILPKFSFKWIRRIRNTSDYFGLNYYTAKMTENVELNNVTGWDDYSGVRLSNNESWTVGTHSWLNIVPHGLSSLLKLIKNKYDNKPIYILENGFPTDGSMQDDDRIDYLYLHMKQVLMAIKNYKCNVKAYTIWTLLDNFEWAGGFSSPFGLIYVNFTDPNRERIPRKSYQWLKTVLSQQKLIL</sequence>
<evidence type="ECO:0000256" key="5">
    <source>
        <dbReference type="ARBA" id="ARBA00023295"/>
    </source>
</evidence>
<dbReference type="PANTHER" id="PTHR10353">
    <property type="entry name" value="GLYCOSYL HYDROLASE"/>
    <property type="match status" value="1"/>
</dbReference>
<organism evidence="7 8">
    <name type="scientific">Aphidius gifuensis</name>
    <name type="common">Parasitoid wasp</name>
    <dbReference type="NCBI Taxonomy" id="684658"/>
    <lineage>
        <taxon>Eukaryota</taxon>
        <taxon>Metazoa</taxon>
        <taxon>Ecdysozoa</taxon>
        <taxon>Arthropoda</taxon>
        <taxon>Hexapoda</taxon>
        <taxon>Insecta</taxon>
        <taxon>Pterygota</taxon>
        <taxon>Neoptera</taxon>
        <taxon>Endopterygota</taxon>
        <taxon>Hymenoptera</taxon>
        <taxon>Apocrita</taxon>
        <taxon>Ichneumonoidea</taxon>
        <taxon>Braconidae</taxon>
        <taxon>Aphidiinae</taxon>
        <taxon>Aphidius</taxon>
    </lineage>
</organism>
<dbReference type="OrthoDB" id="65569at2759"/>
<dbReference type="InterPro" id="IPR001360">
    <property type="entry name" value="Glyco_hydro_1"/>
</dbReference>
<dbReference type="AlphaFoldDB" id="A0A834XMC6"/>
<evidence type="ECO:0008006" key="9">
    <source>
        <dbReference type="Google" id="ProtNLM"/>
    </source>
</evidence>
<proteinExistence type="inferred from homology"/>
<accession>A0A834XMC6</accession>
<protein>
    <recommendedName>
        <fullName evidence="9">Beta-glucosidase</fullName>
    </recommendedName>
</protein>
<keyword evidence="5" id="KW-0326">Glycosidase</keyword>
<dbReference type="GO" id="GO:0008422">
    <property type="term" value="F:beta-glucosidase activity"/>
    <property type="evidence" value="ECO:0007669"/>
    <property type="project" value="TreeGrafter"/>
</dbReference>
<dbReference type="EMBL" id="JACMRX010000005">
    <property type="protein sequence ID" value="KAF7988656.1"/>
    <property type="molecule type" value="Genomic_DNA"/>
</dbReference>
<dbReference type="Gene3D" id="3.20.20.80">
    <property type="entry name" value="Glycosidases"/>
    <property type="match status" value="1"/>
</dbReference>
<evidence type="ECO:0000256" key="3">
    <source>
        <dbReference type="ARBA" id="ARBA00022801"/>
    </source>
</evidence>
<dbReference type="FunFam" id="3.20.20.80:FF:000013">
    <property type="entry name" value="lactase-phlorizin hydrolase"/>
    <property type="match status" value="1"/>
</dbReference>
<dbReference type="GO" id="GO:0005975">
    <property type="term" value="P:carbohydrate metabolic process"/>
    <property type="evidence" value="ECO:0007669"/>
    <property type="project" value="InterPro"/>
</dbReference>
<comment type="subunit">
    <text evidence="2">Homodimer.</text>
</comment>
<name>A0A834XMC6_APHGI</name>
<dbReference type="Pfam" id="PF00232">
    <property type="entry name" value="Glyco_hydro_1"/>
    <property type="match status" value="1"/>
</dbReference>
<evidence type="ECO:0000256" key="6">
    <source>
        <dbReference type="RuleBase" id="RU003690"/>
    </source>
</evidence>
<evidence type="ECO:0000256" key="2">
    <source>
        <dbReference type="ARBA" id="ARBA00011738"/>
    </source>
</evidence>